<keyword evidence="1" id="KW-0812">Transmembrane</keyword>
<sequence length="58" mass="6914">MLNELYPFLIQLPIGIRNPDDNNPVDFTKPFNVIVYIILLVEVIILYILWKKQKKDKN</sequence>
<name>A0A506PRP0_9FLAO</name>
<evidence type="ECO:0000256" key="1">
    <source>
        <dbReference type="SAM" id="Phobius"/>
    </source>
</evidence>
<dbReference type="EMBL" id="VHIQ01000002">
    <property type="protein sequence ID" value="TPV34890.1"/>
    <property type="molecule type" value="Genomic_DNA"/>
</dbReference>
<dbReference type="AlphaFoldDB" id="A0A506PRP0"/>
<evidence type="ECO:0000313" key="2">
    <source>
        <dbReference type="EMBL" id="TPV34890.1"/>
    </source>
</evidence>
<gene>
    <name evidence="2" type="ORF">FJ651_04985</name>
</gene>
<evidence type="ECO:0000313" key="3">
    <source>
        <dbReference type="Proteomes" id="UP000317332"/>
    </source>
</evidence>
<proteinExistence type="predicted"/>
<keyword evidence="1" id="KW-1133">Transmembrane helix</keyword>
<protein>
    <submittedName>
        <fullName evidence="2">Adenylosuccinate synthetase</fullName>
    </submittedName>
</protein>
<feature type="transmembrane region" description="Helical" evidence="1">
    <location>
        <begin position="33"/>
        <end position="50"/>
    </location>
</feature>
<keyword evidence="1" id="KW-0472">Membrane</keyword>
<dbReference type="Proteomes" id="UP000317332">
    <property type="component" value="Unassembled WGS sequence"/>
</dbReference>
<comment type="caution">
    <text evidence="2">The sequence shown here is derived from an EMBL/GenBank/DDBJ whole genome shotgun (WGS) entry which is preliminary data.</text>
</comment>
<dbReference type="OrthoDB" id="1453373at2"/>
<accession>A0A506PRP0</accession>
<keyword evidence="3" id="KW-1185">Reference proteome</keyword>
<organism evidence="2 3">
    <name type="scientific">Paucihalobacter ruber</name>
    <dbReference type="NCBI Taxonomy" id="2567861"/>
    <lineage>
        <taxon>Bacteria</taxon>
        <taxon>Pseudomonadati</taxon>
        <taxon>Bacteroidota</taxon>
        <taxon>Flavobacteriia</taxon>
        <taxon>Flavobacteriales</taxon>
        <taxon>Flavobacteriaceae</taxon>
        <taxon>Paucihalobacter</taxon>
    </lineage>
</organism>
<reference evidence="2 3" key="1">
    <citation type="submission" date="2019-06" db="EMBL/GenBank/DDBJ databases">
        <title>Flavobacteriaceae Paucihalobacterium erythroidium CWB-1, complete genome.</title>
        <authorList>
            <person name="Wu S."/>
        </authorList>
    </citation>
    <scope>NUCLEOTIDE SEQUENCE [LARGE SCALE GENOMIC DNA]</scope>
    <source>
        <strain evidence="2 3">CWB-1</strain>
    </source>
</reference>